<name>A0A0M2V1W9_9GAMM</name>
<sequence length="171" mass="19832">MNEEHFPEWSELSSFERQWFSEHLQAAKETPISLLVETEIYRFTWLRSFHAPIVVRVDCDENCVLKARQLSGAGGYSPGHIQIREDRILTNEEASKLRAIAKKIDNWVYEPDEEIIGMDGARWIFEMASGNNYQAWNLWSPGSDKAAEIHVEMCLYLLNLTNLTIEKGHVY</sequence>
<reference evidence="1 2" key="1">
    <citation type="submission" date="2015-03" db="EMBL/GenBank/DDBJ databases">
        <title>Draft genome sequences of two protease-producing strains of Arsukibacterium isolated from two cold and alkaline environments.</title>
        <authorList>
            <person name="Lylloff J.E."/>
            <person name="Skov L.B."/>
            <person name="Jepsen M."/>
            <person name="Hallin P.F."/>
            <person name="Sorensen S.J."/>
            <person name="Stougaard P."/>
            <person name="Glaring M.A."/>
        </authorList>
    </citation>
    <scope>NUCLEOTIDE SEQUENCE [LARGE SCALE GENOMIC DNA]</scope>
    <source>
        <strain evidence="1 2">GCM72</strain>
    </source>
</reference>
<dbReference type="EMBL" id="LAHO01000017">
    <property type="protein sequence ID" value="KKO44379.1"/>
    <property type="molecule type" value="Genomic_DNA"/>
</dbReference>
<gene>
    <name evidence="1" type="ORF">WG68_16315</name>
</gene>
<dbReference type="Proteomes" id="UP000034228">
    <property type="component" value="Unassembled WGS sequence"/>
</dbReference>
<proteinExistence type="predicted"/>
<keyword evidence="2" id="KW-1185">Reference proteome</keyword>
<dbReference type="AlphaFoldDB" id="A0A0M2V1W9"/>
<organism evidence="1 2">
    <name type="scientific">Arsukibacterium ikkense</name>
    <dbReference type="NCBI Taxonomy" id="336831"/>
    <lineage>
        <taxon>Bacteria</taxon>
        <taxon>Pseudomonadati</taxon>
        <taxon>Pseudomonadota</taxon>
        <taxon>Gammaproteobacteria</taxon>
        <taxon>Chromatiales</taxon>
        <taxon>Chromatiaceae</taxon>
        <taxon>Arsukibacterium</taxon>
    </lineage>
</organism>
<accession>A0A0M2V1W9</accession>
<protein>
    <submittedName>
        <fullName evidence="1">Uncharacterized protein</fullName>
    </submittedName>
</protein>
<dbReference type="PATRIC" id="fig|336831.14.peg.640"/>
<evidence type="ECO:0000313" key="2">
    <source>
        <dbReference type="Proteomes" id="UP000034228"/>
    </source>
</evidence>
<comment type="caution">
    <text evidence="1">The sequence shown here is derived from an EMBL/GenBank/DDBJ whole genome shotgun (WGS) entry which is preliminary data.</text>
</comment>
<evidence type="ECO:0000313" key="1">
    <source>
        <dbReference type="EMBL" id="KKO44379.1"/>
    </source>
</evidence>
<dbReference type="STRING" id="336831.WG68_16315"/>